<organism evidence="1 2">
    <name type="scientific">Leptospira fluminis</name>
    <dbReference type="NCBI Taxonomy" id="2484979"/>
    <lineage>
        <taxon>Bacteria</taxon>
        <taxon>Pseudomonadati</taxon>
        <taxon>Spirochaetota</taxon>
        <taxon>Spirochaetia</taxon>
        <taxon>Leptospirales</taxon>
        <taxon>Leptospiraceae</taxon>
        <taxon>Leptospira</taxon>
    </lineage>
</organism>
<comment type="caution">
    <text evidence="1">The sequence shown here is derived from an EMBL/GenBank/DDBJ whole genome shotgun (WGS) entry which is preliminary data.</text>
</comment>
<keyword evidence="2" id="KW-1185">Reference proteome</keyword>
<dbReference type="GO" id="GO:0016811">
    <property type="term" value="F:hydrolase activity, acting on carbon-nitrogen (but not peptide) bonds, in linear amides"/>
    <property type="evidence" value="ECO:0007669"/>
    <property type="project" value="TreeGrafter"/>
</dbReference>
<dbReference type="OrthoDB" id="9815144at2"/>
<evidence type="ECO:0000313" key="1">
    <source>
        <dbReference type="EMBL" id="TGK17257.1"/>
    </source>
</evidence>
<dbReference type="PANTHER" id="PTHR12993:SF30">
    <property type="entry name" value="N-ACETYL-ALPHA-D-GLUCOSAMINYL L-MALATE DEACETYLASE 1"/>
    <property type="match status" value="1"/>
</dbReference>
<dbReference type="EMBL" id="RQEV01000012">
    <property type="protein sequence ID" value="TGK17257.1"/>
    <property type="molecule type" value="Genomic_DNA"/>
</dbReference>
<dbReference type="Gene3D" id="3.40.50.10320">
    <property type="entry name" value="LmbE-like"/>
    <property type="match status" value="1"/>
</dbReference>
<dbReference type="AlphaFoldDB" id="A0A4R9GM74"/>
<dbReference type="RefSeq" id="WP_135813946.1">
    <property type="nucleotide sequence ID" value="NZ_RQEV01000012.1"/>
</dbReference>
<accession>A0A4R9GM74</accession>
<dbReference type="InterPro" id="IPR024078">
    <property type="entry name" value="LmbE-like_dom_sf"/>
</dbReference>
<protein>
    <submittedName>
        <fullName evidence="1">PIG-L family deacetylase</fullName>
    </submittedName>
</protein>
<dbReference type="Pfam" id="PF02585">
    <property type="entry name" value="PIG-L"/>
    <property type="match status" value="1"/>
</dbReference>
<dbReference type="InterPro" id="IPR003737">
    <property type="entry name" value="GlcNAc_PI_deacetylase-related"/>
</dbReference>
<proteinExistence type="predicted"/>
<gene>
    <name evidence="1" type="ORF">EHO61_12650</name>
</gene>
<dbReference type="SUPFAM" id="SSF102588">
    <property type="entry name" value="LmbE-like"/>
    <property type="match status" value="1"/>
</dbReference>
<reference evidence="1" key="1">
    <citation type="journal article" date="2019" name="PLoS Negl. Trop. Dis.">
        <title>Revisiting the worldwide diversity of Leptospira species in the environment.</title>
        <authorList>
            <person name="Vincent A.T."/>
            <person name="Schiettekatte O."/>
            <person name="Bourhy P."/>
            <person name="Veyrier F.J."/>
            <person name="Picardeau M."/>
        </authorList>
    </citation>
    <scope>NUCLEOTIDE SEQUENCE [LARGE SCALE GENOMIC DNA]</scope>
    <source>
        <strain evidence="1">SCS5</strain>
    </source>
</reference>
<name>A0A4R9GM74_9LEPT</name>
<sequence length="231" mass="25688">MKNKIILTVAAHPDDEILGCGGAMARFAEEGHEVHVLILAEGLTSRDSKRDRNANIGALSELNQCALNAGKIVGVKSVELHDFPDNRMDSLDRLDVTKLVEKKIDEIGPSIIFTHFYNDLNIDHRITNEAVVTACRPLPGQIVRELYFFEVPSSTEWQIGPSGGHFIPNYFVSLSESQLRKKLNALAEYRSEMREFPHARSLEAAEALSKWRGASVGFSAAESFILGRRIV</sequence>
<dbReference type="PANTHER" id="PTHR12993">
    <property type="entry name" value="N-ACETYLGLUCOSAMINYL-PHOSPHATIDYLINOSITOL DE-N-ACETYLASE-RELATED"/>
    <property type="match status" value="1"/>
</dbReference>
<evidence type="ECO:0000313" key="2">
    <source>
        <dbReference type="Proteomes" id="UP000297855"/>
    </source>
</evidence>
<dbReference type="Proteomes" id="UP000297855">
    <property type="component" value="Unassembled WGS sequence"/>
</dbReference>